<evidence type="ECO:0000313" key="2">
    <source>
        <dbReference type="Proteomes" id="UP000281118"/>
    </source>
</evidence>
<dbReference type="AlphaFoldDB" id="A0A3S0XJZ7"/>
<name>A0A3S0XJZ7_9BURK</name>
<proteinExistence type="predicted"/>
<reference evidence="1 2" key="1">
    <citation type="submission" date="2018-12" db="EMBL/GenBank/DDBJ databases">
        <title>The genome sequences of Variovorax guangxiensis DSM 27352.</title>
        <authorList>
            <person name="Gao J."/>
            <person name="Sun J."/>
        </authorList>
    </citation>
    <scope>NUCLEOTIDE SEQUENCE [LARGE SCALE GENOMIC DNA]</scope>
    <source>
        <strain evidence="1 2">DSM 27352</strain>
    </source>
</reference>
<dbReference type="InterPro" id="IPR016123">
    <property type="entry name" value="Mog1/PsbP_a/b/a-sand"/>
</dbReference>
<protein>
    <submittedName>
        <fullName evidence="1">DUF1795 domain-containing protein</fullName>
    </submittedName>
</protein>
<comment type="caution">
    <text evidence="1">The sequence shown here is derived from an EMBL/GenBank/DDBJ whole genome shotgun (WGS) entry which is preliminary data.</text>
</comment>
<accession>A0A3S0XJZ7</accession>
<dbReference type="Pfam" id="PF08786">
    <property type="entry name" value="DcrB"/>
    <property type="match status" value="1"/>
</dbReference>
<dbReference type="OrthoDB" id="8775251at2"/>
<dbReference type="EMBL" id="RXFT01000018">
    <property type="protein sequence ID" value="RUR71153.1"/>
    <property type="molecule type" value="Genomic_DNA"/>
</dbReference>
<dbReference type="InterPro" id="IPR014894">
    <property type="entry name" value="DcrB/EagT6"/>
</dbReference>
<dbReference type="Gene3D" id="3.40.1000.10">
    <property type="entry name" value="Mog1/PsbP, alpha/beta/alpha sandwich"/>
    <property type="match status" value="1"/>
</dbReference>
<organism evidence="1 2">
    <name type="scientific">Variovorax guangxiensis</name>
    <dbReference type="NCBI Taxonomy" id="1775474"/>
    <lineage>
        <taxon>Bacteria</taxon>
        <taxon>Pseudomonadati</taxon>
        <taxon>Pseudomonadota</taxon>
        <taxon>Betaproteobacteria</taxon>
        <taxon>Burkholderiales</taxon>
        <taxon>Comamonadaceae</taxon>
        <taxon>Variovorax</taxon>
    </lineage>
</organism>
<dbReference type="Proteomes" id="UP000281118">
    <property type="component" value="Unassembled WGS sequence"/>
</dbReference>
<dbReference type="SUPFAM" id="SSF55724">
    <property type="entry name" value="Mog1p/PsbP-like"/>
    <property type="match status" value="1"/>
</dbReference>
<gene>
    <name evidence="1" type="ORF">EJP67_29270</name>
</gene>
<evidence type="ECO:0000313" key="1">
    <source>
        <dbReference type="EMBL" id="RUR71153.1"/>
    </source>
</evidence>
<sequence length="167" mass="18563">MSGVHCLQSFLTALSRRAPRMRYHLNEGQFDIPEDGRIDRSMNVLAMPDGSGTTLIVSRDALRTQETLAQFVTRQMNDLTRQVSQLKEVSRTDIAVGPAIASLHAIELVTQFKQNGQALHQRQAVFLLPQDPGGRSVLILTASSPVPFDAEAIALWRRVLESFQPRA</sequence>